<comment type="caution">
    <text evidence="1">The sequence shown here is derived from an EMBL/GenBank/DDBJ whole genome shotgun (WGS) entry which is preliminary data.</text>
</comment>
<organism evidence="1 2">
    <name type="scientific">Penicillium subrubescens</name>
    <dbReference type="NCBI Taxonomy" id="1316194"/>
    <lineage>
        <taxon>Eukaryota</taxon>
        <taxon>Fungi</taxon>
        <taxon>Dikarya</taxon>
        <taxon>Ascomycota</taxon>
        <taxon>Pezizomycotina</taxon>
        <taxon>Eurotiomycetes</taxon>
        <taxon>Eurotiomycetidae</taxon>
        <taxon>Eurotiales</taxon>
        <taxon>Aspergillaceae</taxon>
        <taxon>Penicillium</taxon>
    </lineage>
</organism>
<protein>
    <submittedName>
        <fullName evidence="1">Uncharacterized protein</fullName>
    </submittedName>
</protein>
<evidence type="ECO:0000313" key="1">
    <source>
        <dbReference type="EMBL" id="OKP09349.1"/>
    </source>
</evidence>
<keyword evidence="2" id="KW-1185">Reference proteome</keyword>
<dbReference type="EMBL" id="MNBE01000540">
    <property type="protein sequence ID" value="OKP09349.1"/>
    <property type="molecule type" value="Genomic_DNA"/>
</dbReference>
<accession>A0A1Q5UA51</accession>
<dbReference type="AlphaFoldDB" id="A0A1Q5UA51"/>
<evidence type="ECO:0000313" key="2">
    <source>
        <dbReference type="Proteomes" id="UP000186955"/>
    </source>
</evidence>
<name>A0A1Q5UA51_9EURO</name>
<proteinExistence type="predicted"/>
<reference evidence="1 2" key="1">
    <citation type="submission" date="2016-10" db="EMBL/GenBank/DDBJ databases">
        <title>Genome sequence of the ascomycete fungus Penicillium subrubescens.</title>
        <authorList>
            <person name="De Vries R.P."/>
            <person name="Peng M."/>
            <person name="Dilokpimol A."/>
            <person name="Hilden K."/>
            <person name="Makela M.R."/>
            <person name="Grigoriev I."/>
            <person name="Riley R."/>
            <person name="Granchi Z."/>
        </authorList>
    </citation>
    <scope>NUCLEOTIDE SEQUENCE [LARGE SCALE GENOMIC DNA]</scope>
    <source>
        <strain evidence="1 2">CBS 132785</strain>
    </source>
</reference>
<dbReference type="Proteomes" id="UP000186955">
    <property type="component" value="Unassembled WGS sequence"/>
</dbReference>
<gene>
    <name evidence="1" type="ORF">PENSUB_5305</name>
</gene>
<sequence>MAQETTNIFENLSYYCDSDSTPSEISSIQSSEGDFAEMSECDEFVVSDGEHSAYTEGSSFYDNNPFENPDSEQDGISENEEFISVAMYHT</sequence>